<evidence type="ECO:0000256" key="1">
    <source>
        <dbReference type="SAM" id="Phobius"/>
    </source>
</evidence>
<evidence type="ECO:0000313" key="4">
    <source>
        <dbReference type="Proteomes" id="UP000596742"/>
    </source>
</evidence>
<feature type="non-terminal residue" evidence="3">
    <location>
        <position position="1"/>
    </location>
</feature>
<comment type="caution">
    <text evidence="3">The sequence shown here is derived from an EMBL/GenBank/DDBJ whole genome shotgun (WGS) entry which is preliminary data.</text>
</comment>
<proteinExistence type="predicted"/>
<keyword evidence="2" id="KW-0732">Signal</keyword>
<keyword evidence="4" id="KW-1185">Reference proteome</keyword>
<keyword evidence="1" id="KW-0472">Membrane</keyword>
<sequence>MKCVLHKIFTILIQLLLLVIKGRTEDDCEGYYDSSDDTYTVYFCDNSAQVTAIIGGVFGGVCILGLIIFILCYYKFAKRPGRVVNPTAVPTVTQTQ</sequence>
<dbReference type="AlphaFoldDB" id="A0A8B6E789"/>
<dbReference type="OrthoDB" id="6179471at2759"/>
<protein>
    <submittedName>
        <fullName evidence="3">Uncharacterized protein</fullName>
    </submittedName>
</protein>
<feature type="transmembrane region" description="Helical" evidence="1">
    <location>
        <begin position="48"/>
        <end position="74"/>
    </location>
</feature>
<keyword evidence="1" id="KW-0812">Transmembrane</keyword>
<name>A0A8B6E789_MYTGA</name>
<dbReference type="EMBL" id="UYJE01004608">
    <property type="protein sequence ID" value="VDI29661.1"/>
    <property type="molecule type" value="Genomic_DNA"/>
</dbReference>
<gene>
    <name evidence="3" type="ORF">MGAL_10B077586</name>
</gene>
<dbReference type="Proteomes" id="UP000596742">
    <property type="component" value="Unassembled WGS sequence"/>
</dbReference>
<reference evidence="3" key="1">
    <citation type="submission" date="2018-11" db="EMBL/GenBank/DDBJ databases">
        <authorList>
            <person name="Alioto T."/>
            <person name="Alioto T."/>
        </authorList>
    </citation>
    <scope>NUCLEOTIDE SEQUENCE</scope>
</reference>
<evidence type="ECO:0000256" key="2">
    <source>
        <dbReference type="SAM" id="SignalP"/>
    </source>
</evidence>
<feature type="chain" id="PRO_5032692807" evidence="2">
    <location>
        <begin position="25"/>
        <end position="96"/>
    </location>
</feature>
<feature type="signal peptide" evidence="2">
    <location>
        <begin position="1"/>
        <end position="24"/>
    </location>
</feature>
<organism evidence="3 4">
    <name type="scientific">Mytilus galloprovincialis</name>
    <name type="common">Mediterranean mussel</name>
    <dbReference type="NCBI Taxonomy" id="29158"/>
    <lineage>
        <taxon>Eukaryota</taxon>
        <taxon>Metazoa</taxon>
        <taxon>Spiralia</taxon>
        <taxon>Lophotrochozoa</taxon>
        <taxon>Mollusca</taxon>
        <taxon>Bivalvia</taxon>
        <taxon>Autobranchia</taxon>
        <taxon>Pteriomorphia</taxon>
        <taxon>Mytilida</taxon>
        <taxon>Mytiloidea</taxon>
        <taxon>Mytilidae</taxon>
        <taxon>Mytilinae</taxon>
        <taxon>Mytilus</taxon>
    </lineage>
</organism>
<evidence type="ECO:0000313" key="3">
    <source>
        <dbReference type="EMBL" id="VDI29661.1"/>
    </source>
</evidence>
<keyword evidence="1" id="KW-1133">Transmembrane helix</keyword>
<accession>A0A8B6E789</accession>